<keyword evidence="2" id="KW-1185">Reference proteome</keyword>
<protein>
    <submittedName>
        <fullName evidence="1">Uncharacterized protein</fullName>
    </submittedName>
</protein>
<evidence type="ECO:0000313" key="1">
    <source>
        <dbReference type="EMBL" id="QOY38074.2"/>
    </source>
</evidence>
<dbReference type="KEGG" id="aia:AWH56_011350"/>
<accession>A0A7S7RDH1</accession>
<gene>
    <name evidence="1" type="ORF">AWH56_011350</name>
</gene>
<name>A0A7S7RDH1_9BACI</name>
<dbReference type="EMBL" id="CP063356">
    <property type="protein sequence ID" value="QOY38074.2"/>
    <property type="molecule type" value="Genomic_DNA"/>
</dbReference>
<dbReference type="AlphaFoldDB" id="A0A7S7RDH1"/>
<organism evidence="1 2">
    <name type="scientific">Anaerobacillus isosaccharinicus</name>
    <dbReference type="NCBI Taxonomy" id="1532552"/>
    <lineage>
        <taxon>Bacteria</taxon>
        <taxon>Bacillati</taxon>
        <taxon>Bacillota</taxon>
        <taxon>Bacilli</taxon>
        <taxon>Bacillales</taxon>
        <taxon>Bacillaceae</taxon>
        <taxon>Anaerobacillus</taxon>
    </lineage>
</organism>
<reference evidence="1 2" key="1">
    <citation type="journal article" date="2017" name="Genome Announc.">
        <title>Draft Genome Sequences of Four Alkaliphilic Bacteria Belonging to the Anaerobacillus Genus.</title>
        <authorList>
            <person name="Bassil N.M."/>
            <person name="Lloyd J.R."/>
        </authorList>
    </citation>
    <scope>NUCLEOTIDE SEQUENCE [LARGE SCALE GENOMIC DNA]</scope>
    <source>
        <strain evidence="1 2">NB2006</strain>
    </source>
</reference>
<dbReference type="Proteomes" id="UP000180175">
    <property type="component" value="Chromosome"/>
</dbReference>
<evidence type="ECO:0000313" key="2">
    <source>
        <dbReference type="Proteomes" id="UP000180175"/>
    </source>
</evidence>
<sequence>MNDRVSILQASTTVLYNLSRNMKSDDINSEYLVEQSALFITFGSLIPEYAQLAQPLSDLIGAINLNKISNQEINVIGETLNLKVRELLEILNLPSNFKSIDELLEKYNAEFTELNNIPPCVRIDVVKDF</sequence>
<proteinExistence type="predicted"/>
<reference evidence="1 2" key="2">
    <citation type="journal article" date="2019" name="Int. J. Syst. Evol. Microbiol.">
        <title>Anaerobacillus isosaccharinicus sp. nov., an alkaliphilic bacterium which degrades isosaccharinic acid.</title>
        <authorList>
            <person name="Bassil N.M."/>
            <person name="Lloyd J.R."/>
        </authorList>
    </citation>
    <scope>NUCLEOTIDE SEQUENCE [LARGE SCALE GENOMIC DNA]</scope>
    <source>
        <strain evidence="1 2">NB2006</strain>
    </source>
</reference>